<evidence type="ECO:0000256" key="1">
    <source>
        <dbReference type="ARBA" id="ARBA00022737"/>
    </source>
</evidence>
<keyword evidence="4" id="KW-1185">Reference proteome</keyword>
<organism evidence="3 4">
    <name type="scientific">Acer yangbiense</name>
    <dbReference type="NCBI Taxonomy" id="1000413"/>
    <lineage>
        <taxon>Eukaryota</taxon>
        <taxon>Viridiplantae</taxon>
        <taxon>Streptophyta</taxon>
        <taxon>Embryophyta</taxon>
        <taxon>Tracheophyta</taxon>
        <taxon>Spermatophyta</taxon>
        <taxon>Magnoliopsida</taxon>
        <taxon>eudicotyledons</taxon>
        <taxon>Gunneridae</taxon>
        <taxon>Pentapetalae</taxon>
        <taxon>rosids</taxon>
        <taxon>malvids</taxon>
        <taxon>Sapindales</taxon>
        <taxon>Sapindaceae</taxon>
        <taxon>Hippocastanoideae</taxon>
        <taxon>Acereae</taxon>
        <taxon>Acer</taxon>
    </lineage>
</organism>
<protein>
    <recommendedName>
        <fullName evidence="2">Disease resistance protein winged helix domain-containing protein</fullName>
    </recommendedName>
</protein>
<evidence type="ECO:0000313" key="4">
    <source>
        <dbReference type="Proteomes" id="UP000323000"/>
    </source>
</evidence>
<gene>
    <name evidence="3" type="ORF">EZV62_028190</name>
</gene>
<dbReference type="Pfam" id="PF23559">
    <property type="entry name" value="WHD_DRP"/>
    <property type="match status" value="1"/>
</dbReference>
<accession>A0A5C7GP32</accession>
<keyword evidence="1" id="KW-0677">Repeat</keyword>
<dbReference type="Proteomes" id="UP000323000">
    <property type="component" value="Unassembled WGS sequence"/>
</dbReference>
<proteinExistence type="predicted"/>
<evidence type="ECO:0000313" key="3">
    <source>
        <dbReference type="EMBL" id="TXG46310.1"/>
    </source>
</evidence>
<dbReference type="EMBL" id="VAHF01000237">
    <property type="protein sequence ID" value="TXG46310.1"/>
    <property type="molecule type" value="Genomic_DNA"/>
</dbReference>
<dbReference type="OrthoDB" id="688937at2759"/>
<reference evidence="4" key="1">
    <citation type="journal article" date="2019" name="Gigascience">
        <title>De novo genome assembly of the endangered Acer yangbiense, a plant species with extremely small populations endemic to Yunnan Province, China.</title>
        <authorList>
            <person name="Yang J."/>
            <person name="Wariss H.M."/>
            <person name="Tao L."/>
            <person name="Zhang R."/>
            <person name="Yun Q."/>
            <person name="Hollingsworth P."/>
            <person name="Dao Z."/>
            <person name="Luo G."/>
            <person name="Guo H."/>
            <person name="Ma Y."/>
            <person name="Sun W."/>
        </authorList>
    </citation>
    <scope>NUCLEOTIDE SEQUENCE [LARGE SCALE GENOMIC DNA]</scope>
    <source>
        <strain evidence="4">cv. Malutang</strain>
    </source>
</reference>
<name>A0A5C7GP32_9ROSI</name>
<comment type="caution">
    <text evidence="3">The sequence shown here is derived from an EMBL/GenBank/DDBJ whole genome shotgun (WGS) entry which is preliminary data.</text>
</comment>
<dbReference type="InterPro" id="IPR058922">
    <property type="entry name" value="WHD_DRP"/>
</dbReference>
<sequence>MAAEAIVSTVLEQLTSIIGREVEQKGAKNAQIPKKNVRFLFSSPCFCFRQIALRRDIVVKIKTINEKLDSIAIEKDKYDLNVIRSLEKPQRSKTTSFIEASEICGRDEEKNNLVNKLLSEKLEIIGEECFDTLAMHSFFQEFKKDYNGNIDKCKMHDIVHDFAQFVVKNECFSKEIYGGEEASLDVSCEKARHSMLILKSSYNVNISGVQKLRSLLIEGEHGSGMIEGEYGSGLMNSFSPDLFEQLTCLRAMKLSSWLQCAEHWRRTFCACLVSFCARLVSAGEFYPSKSSNSILYHMVSMPLTNNEMLSPRWMNDVVFVDEVMELVGVDVVRSRIDLSYRTKYIAKNAGIVGNVGIEKACNSSITF</sequence>
<dbReference type="AlphaFoldDB" id="A0A5C7GP32"/>
<feature type="domain" description="Disease resistance protein winged helix" evidence="2">
    <location>
        <begin position="114"/>
        <end position="163"/>
    </location>
</feature>
<evidence type="ECO:0000259" key="2">
    <source>
        <dbReference type="Pfam" id="PF23559"/>
    </source>
</evidence>